<dbReference type="PANTHER" id="PTHR30137:SF8">
    <property type="entry name" value="BLR5498 PROTEIN"/>
    <property type="match status" value="1"/>
</dbReference>
<dbReference type="RefSeq" id="WP_245762487.1">
    <property type="nucleotide sequence ID" value="NZ_FOVM01000005.1"/>
</dbReference>
<dbReference type="InterPro" id="IPR050766">
    <property type="entry name" value="Bact_Lucif_Oxidored"/>
</dbReference>
<gene>
    <name evidence="4" type="ORF">SAMN05216219_2074</name>
</gene>
<dbReference type="GO" id="GO:0016705">
    <property type="term" value="F:oxidoreductase activity, acting on paired donors, with incorporation or reduction of molecular oxygen"/>
    <property type="evidence" value="ECO:0007669"/>
    <property type="project" value="InterPro"/>
</dbReference>
<sequence length="341" mass="37056">MSMQLGVYTFGDIPADGLVSPEQQLRETIERIRLADEAGLDWFGVGEHHRPEYSISSPATVLAAAATVTKSIRLSSAVTVLSTEDPVRVFQQFATIDLLTGGRVELAAGRGSFIESFPLFGANLADYDDLYEEKLNLLLELNANERVTWRGRFRPALDNALILPRPHADKLDIWIATGGNPESSMRAGYLGLPINYAVIGGYPEQFAPLAALYREAGQKAGHDASALRVAVSGPGFIAPTSQEAKDTLYPYWKTSMTKIAAERGFTAPSRLGYDTQTAKRGAIFAGSPNEVADKIVALHGHLGYDRHCLQMDWSGVPHALVMRSIELFATEVLPQVRAALG</sequence>
<protein>
    <submittedName>
        <fullName evidence="4">Probable oxidoreductase, LLM family</fullName>
    </submittedName>
</protein>
<dbReference type="Pfam" id="PF00296">
    <property type="entry name" value="Bac_luciferase"/>
    <property type="match status" value="1"/>
</dbReference>
<keyword evidence="5" id="KW-1185">Reference proteome</keyword>
<keyword evidence="1" id="KW-0560">Oxidoreductase</keyword>
<organism evidence="4 5">
    <name type="scientific">Mycetocola miduiensis</name>
    <dbReference type="NCBI Taxonomy" id="995034"/>
    <lineage>
        <taxon>Bacteria</taxon>
        <taxon>Bacillati</taxon>
        <taxon>Actinomycetota</taxon>
        <taxon>Actinomycetes</taxon>
        <taxon>Micrococcales</taxon>
        <taxon>Microbacteriaceae</taxon>
        <taxon>Mycetocola</taxon>
    </lineage>
</organism>
<evidence type="ECO:0000256" key="2">
    <source>
        <dbReference type="ARBA" id="ARBA00023033"/>
    </source>
</evidence>
<dbReference type="InterPro" id="IPR036661">
    <property type="entry name" value="Luciferase-like_sf"/>
</dbReference>
<proteinExistence type="predicted"/>
<dbReference type="SUPFAM" id="SSF51679">
    <property type="entry name" value="Bacterial luciferase-like"/>
    <property type="match status" value="1"/>
</dbReference>
<dbReference type="EMBL" id="FOVM01000005">
    <property type="protein sequence ID" value="SFN77698.1"/>
    <property type="molecule type" value="Genomic_DNA"/>
</dbReference>
<evidence type="ECO:0000313" key="5">
    <source>
        <dbReference type="Proteomes" id="UP000198867"/>
    </source>
</evidence>
<keyword evidence="2" id="KW-0503">Monooxygenase</keyword>
<dbReference type="Gene3D" id="3.20.20.30">
    <property type="entry name" value="Luciferase-like domain"/>
    <property type="match status" value="1"/>
</dbReference>
<dbReference type="Proteomes" id="UP000198867">
    <property type="component" value="Unassembled WGS sequence"/>
</dbReference>
<dbReference type="InterPro" id="IPR011251">
    <property type="entry name" value="Luciferase-like_dom"/>
</dbReference>
<reference evidence="5" key="1">
    <citation type="submission" date="2016-10" db="EMBL/GenBank/DDBJ databases">
        <authorList>
            <person name="Varghese N."/>
            <person name="Submissions S."/>
        </authorList>
    </citation>
    <scope>NUCLEOTIDE SEQUENCE [LARGE SCALE GENOMIC DNA]</scope>
    <source>
        <strain evidence="5">CGMCC 1.11101</strain>
    </source>
</reference>
<dbReference type="AlphaFoldDB" id="A0A1I5BSS3"/>
<dbReference type="GO" id="GO:0004497">
    <property type="term" value="F:monooxygenase activity"/>
    <property type="evidence" value="ECO:0007669"/>
    <property type="project" value="UniProtKB-KW"/>
</dbReference>
<dbReference type="STRING" id="995034.SAMN05216219_2074"/>
<accession>A0A1I5BSS3</accession>
<dbReference type="PANTHER" id="PTHR30137">
    <property type="entry name" value="LUCIFERASE-LIKE MONOOXYGENASE"/>
    <property type="match status" value="1"/>
</dbReference>
<evidence type="ECO:0000313" key="4">
    <source>
        <dbReference type="EMBL" id="SFN77698.1"/>
    </source>
</evidence>
<evidence type="ECO:0000256" key="1">
    <source>
        <dbReference type="ARBA" id="ARBA00023002"/>
    </source>
</evidence>
<dbReference type="GO" id="GO:0005829">
    <property type="term" value="C:cytosol"/>
    <property type="evidence" value="ECO:0007669"/>
    <property type="project" value="TreeGrafter"/>
</dbReference>
<feature type="domain" description="Luciferase-like" evidence="3">
    <location>
        <begin position="3"/>
        <end position="300"/>
    </location>
</feature>
<evidence type="ECO:0000259" key="3">
    <source>
        <dbReference type="Pfam" id="PF00296"/>
    </source>
</evidence>
<name>A0A1I5BSS3_9MICO</name>